<name>A0ABV6LFS1_9SPHI</name>
<dbReference type="InterPro" id="IPR014710">
    <property type="entry name" value="RmlC-like_jellyroll"/>
</dbReference>
<accession>A0ABV6LFS1</accession>
<dbReference type="PANTHER" id="PTHR35848">
    <property type="entry name" value="OXALATE-BINDING PROTEIN"/>
    <property type="match status" value="1"/>
</dbReference>
<dbReference type="PANTHER" id="PTHR35848:SF9">
    <property type="entry name" value="SLL1358 PROTEIN"/>
    <property type="match status" value="1"/>
</dbReference>
<sequence length="141" mass="15764">MLNKDKMANQINKSNVPVPPLGGGGGVAFSKSDCLKHYNWGDDCHGWTFIDTEALSVKQELMPPDTAEQLHYHEKATQVFFILKGRATFSIDGEVTVLKPEQGIEIHSGQKHFISNNDRSDLEFILYSYPSTNNDRINVAP</sequence>
<keyword evidence="4" id="KW-1185">Reference proteome</keyword>
<evidence type="ECO:0000259" key="2">
    <source>
        <dbReference type="Pfam" id="PF07883"/>
    </source>
</evidence>
<dbReference type="InterPro" id="IPR051610">
    <property type="entry name" value="GPI/OXD"/>
</dbReference>
<dbReference type="Gene3D" id="2.60.120.10">
    <property type="entry name" value="Jelly Rolls"/>
    <property type="match status" value="1"/>
</dbReference>
<evidence type="ECO:0000313" key="4">
    <source>
        <dbReference type="Proteomes" id="UP001589828"/>
    </source>
</evidence>
<dbReference type="InterPro" id="IPR013096">
    <property type="entry name" value="Cupin_2"/>
</dbReference>
<dbReference type="EMBL" id="JBHLTS010000078">
    <property type="protein sequence ID" value="MFC0518327.1"/>
    <property type="molecule type" value="Genomic_DNA"/>
</dbReference>
<proteinExistence type="predicted"/>
<dbReference type="Pfam" id="PF07883">
    <property type="entry name" value="Cupin_2"/>
    <property type="match status" value="1"/>
</dbReference>
<reference evidence="3 4" key="1">
    <citation type="submission" date="2024-09" db="EMBL/GenBank/DDBJ databases">
        <authorList>
            <person name="Sun Q."/>
            <person name="Mori K."/>
        </authorList>
    </citation>
    <scope>NUCLEOTIDE SEQUENCE [LARGE SCALE GENOMIC DNA]</scope>
    <source>
        <strain evidence="3 4">NCAIM B.02415</strain>
    </source>
</reference>
<feature type="domain" description="Cupin type-2" evidence="2">
    <location>
        <begin position="61"/>
        <end position="125"/>
    </location>
</feature>
<dbReference type="Proteomes" id="UP001589828">
    <property type="component" value="Unassembled WGS sequence"/>
</dbReference>
<comment type="caution">
    <text evidence="3">The sequence shown here is derived from an EMBL/GenBank/DDBJ whole genome shotgun (WGS) entry which is preliminary data.</text>
</comment>
<dbReference type="InterPro" id="IPR011051">
    <property type="entry name" value="RmlC_Cupin_sf"/>
</dbReference>
<gene>
    <name evidence="3" type="ORF">ACFFGT_29205</name>
</gene>
<protein>
    <submittedName>
        <fullName evidence="3">Cupin domain-containing protein</fullName>
    </submittedName>
</protein>
<evidence type="ECO:0000256" key="1">
    <source>
        <dbReference type="ARBA" id="ARBA00022723"/>
    </source>
</evidence>
<organism evidence="3 4">
    <name type="scientific">Mucilaginibacter angelicae</name>
    <dbReference type="NCBI Taxonomy" id="869718"/>
    <lineage>
        <taxon>Bacteria</taxon>
        <taxon>Pseudomonadati</taxon>
        <taxon>Bacteroidota</taxon>
        <taxon>Sphingobacteriia</taxon>
        <taxon>Sphingobacteriales</taxon>
        <taxon>Sphingobacteriaceae</taxon>
        <taxon>Mucilaginibacter</taxon>
    </lineage>
</organism>
<keyword evidence="1" id="KW-0479">Metal-binding</keyword>
<evidence type="ECO:0000313" key="3">
    <source>
        <dbReference type="EMBL" id="MFC0518327.1"/>
    </source>
</evidence>
<dbReference type="SUPFAM" id="SSF51182">
    <property type="entry name" value="RmlC-like cupins"/>
    <property type="match status" value="1"/>
</dbReference>